<dbReference type="CDD" id="cd00009">
    <property type="entry name" value="AAA"/>
    <property type="match status" value="1"/>
</dbReference>
<evidence type="ECO:0000259" key="7">
    <source>
        <dbReference type="SMART" id="SM00382"/>
    </source>
</evidence>
<keyword evidence="9" id="KW-1185">Reference proteome</keyword>
<evidence type="ECO:0000313" key="9">
    <source>
        <dbReference type="Proteomes" id="UP000192656"/>
    </source>
</evidence>
<dbReference type="Gene3D" id="1.10.8.80">
    <property type="entry name" value="Magnesium chelatase subunit I, C-Terminal domain"/>
    <property type="match status" value="1"/>
</dbReference>
<dbReference type="STRING" id="937218.SAMN06297251_12917"/>
<dbReference type="Pfam" id="PF01078">
    <property type="entry name" value="Mg_chelatase"/>
    <property type="match status" value="1"/>
</dbReference>
<keyword evidence="4" id="KW-0067">ATP-binding</keyword>
<protein>
    <recommendedName>
        <fullName evidence="5">Mg-protoporphyrin IX chelatase</fullName>
    </recommendedName>
</protein>
<evidence type="ECO:0000256" key="3">
    <source>
        <dbReference type="ARBA" id="ARBA00022741"/>
    </source>
</evidence>
<accession>A0A1W2EPL1</accession>
<evidence type="ECO:0000256" key="4">
    <source>
        <dbReference type="ARBA" id="ARBA00022840"/>
    </source>
</evidence>
<evidence type="ECO:0000256" key="2">
    <source>
        <dbReference type="ARBA" id="ARBA00005799"/>
    </source>
</evidence>
<dbReference type="InterPro" id="IPR003593">
    <property type="entry name" value="AAA+_ATPase"/>
</dbReference>
<gene>
    <name evidence="8" type="ORF">SAMN06297251_12917</name>
</gene>
<comment type="pathway">
    <text evidence="1">Porphyrin-containing compound metabolism; bacteriochlorophyll biosynthesis.</text>
</comment>
<dbReference type="InterPro" id="IPR045006">
    <property type="entry name" value="CHLI-like"/>
</dbReference>
<dbReference type="InterPro" id="IPR027417">
    <property type="entry name" value="P-loop_NTPase"/>
</dbReference>
<dbReference type="Pfam" id="PF17863">
    <property type="entry name" value="AAA_lid_2"/>
    <property type="match status" value="1"/>
</dbReference>
<dbReference type="InterPro" id="IPR000523">
    <property type="entry name" value="Mg_chelatse_chII-like_cat_dom"/>
</dbReference>
<dbReference type="AlphaFoldDB" id="A0A1W2EPL1"/>
<dbReference type="GO" id="GO:0005524">
    <property type="term" value="F:ATP binding"/>
    <property type="evidence" value="ECO:0007669"/>
    <property type="project" value="UniProtKB-KW"/>
</dbReference>
<reference evidence="8 9" key="1">
    <citation type="submission" date="2017-04" db="EMBL/GenBank/DDBJ databases">
        <authorList>
            <person name="Afonso C.L."/>
            <person name="Miller P.J."/>
            <person name="Scott M.A."/>
            <person name="Spackman E."/>
            <person name="Goraichik I."/>
            <person name="Dimitrov K.M."/>
            <person name="Suarez D.L."/>
            <person name="Swayne D.E."/>
        </authorList>
    </citation>
    <scope>NUCLEOTIDE SEQUENCE [LARGE SCALE GENOMIC DNA]</scope>
    <source>
        <strain evidence="8 9">CGMCC 1.10972</strain>
    </source>
</reference>
<dbReference type="EMBL" id="FWXR01000029">
    <property type="protein sequence ID" value="SMD11206.1"/>
    <property type="molecule type" value="Genomic_DNA"/>
</dbReference>
<comment type="similarity">
    <text evidence="2">Belongs to the Mg-chelatase subunits D/I family.</text>
</comment>
<evidence type="ECO:0000256" key="6">
    <source>
        <dbReference type="ARBA" id="ARBA00053551"/>
    </source>
</evidence>
<feature type="domain" description="AAA+ ATPase" evidence="7">
    <location>
        <begin position="44"/>
        <end position="225"/>
    </location>
</feature>
<sequence>MTNAVCGASPLLYGSPMTRHYPFTAIVGQDALVTALKIAAIDPAIGGVLAFGDRGTGKSTALRGLAAVLPPLIAYDCDYRCDPQRPASLCAQCRAVIETGEAPDVKQVPVPVVDLPLGASEDRIVGGLDLEHALLTGERRFEPGLLAKANRGFLYVDEINLLEDHLVDLLLDVAASGENVVEREGLSVRHPARFVMIGSGNPEEGELRPQLLDRFGLSVTVTTPKDVQTRIAIVKARDRYERDPDAFLADAEPAEAKLRADLEDARERLNSIEVSDRILEQAAHLCIELGTDGLRAELTLVRAARALAALKGDATVTFAHLAELAPFALAHRLRRGPLEEAGSEVRIERALKALDAA</sequence>
<dbReference type="PANTHER" id="PTHR32039:SF9">
    <property type="entry name" value="MAGNESIUM-CHELATASE SUBUNIT CHLI-2, CHLOROPLASTIC"/>
    <property type="match status" value="1"/>
</dbReference>
<evidence type="ECO:0000313" key="8">
    <source>
        <dbReference type="EMBL" id="SMD11206.1"/>
    </source>
</evidence>
<keyword evidence="3" id="KW-0547">Nucleotide-binding</keyword>
<dbReference type="InterPro" id="IPR041628">
    <property type="entry name" value="ChlI/MoxR_AAA_lid"/>
</dbReference>
<dbReference type="SMART" id="SM00382">
    <property type="entry name" value="AAA"/>
    <property type="match status" value="1"/>
</dbReference>
<dbReference type="SUPFAM" id="SSF52540">
    <property type="entry name" value="P-loop containing nucleoside triphosphate hydrolases"/>
    <property type="match status" value="1"/>
</dbReference>
<dbReference type="Proteomes" id="UP000192656">
    <property type="component" value="Unassembled WGS sequence"/>
</dbReference>
<dbReference type="PANTHER" id="PTHR32039">
    <property type="entry name" value="MAGNESIUM-CHELATASE SUBUNIT CHLI"/>
    <property type="match status" value="1"/>
</dbReference>
<evidence type="ECO:0000256" key="5">
    <source>
        <dbReference type="ARBA" id="ARBA00030759"/>
    </source>
</evidence>
<dbReference type="Gene3D" id="3.40.50.300">
    <property type="entry name" value="P-loop containing nucleotide triphosphate hydrolases"/>
    <property type="match status" value="1"/>
</dbReference>
<name>A0A1W2EPL1_9HYPH</name>
<proteinExistence type="inferred from homology"/>
<comment type="function">
    <text evidence="6">Involved in bacteriochlorophyll biosynthesis; introduces a magnesium ion into protoporphyrin IX to yield Mg-protoporphyrin IX.</text>
</comment>
<organism evidence="8 9">
    <name type="scientific">Fulvimarina manganoxydans</name>
    <dbReference type="NCBI Taxonomy" id="937218"/>
    <lineage>
        <taxon>Bacteria</taxon>
        <taxon>Pseudomonadati</taxon>
        <taxon>Pseudomonadota</taxon>
        <taxon>Alphaproteobacteria</taxon>
        <taxon>Hyphomicrobiales</taxon>
        <taxon>Aurantimonadaceae</taxon>
        <taxon>Fulvimarina</taxon>
    </lineage>
</organism>
<evidence type="ECO:0000256" key="1">
    <source>
        <dbReference type="ARBA" id="ARBA00004800"/>
    </source>
</evidence>